<dbReference type="SUPFAM" id="SSF57903">
    <property type="entry name" value="FYVE/PHD zinc finger"/>
    <property type="match status" value="1"/>
</dbReference>
<feature type="region of interest" description="Disordered" evidence="1">
    <location>
        <begin position="1"/>
        <end position="20"/>
    </location>
</feature>
<dbReference type="Gene3D" id="3.30.40.10">
    <property type="entry name" value="Zinc/RING finger domain, C3HC4 (zinc finger)"/>
    <property type="match status" value="1"/>
</dbReference>
<dbReference type="InterPro" id="IPR011011">
    <property type="entry name" value="Znf_FYVE_PHD"/>
</dbReference>
<evidence type="ECO:0000256" key="1">
    <source>
        <dbReference type="SAM" id="MobiDB-lite"/>
    </source>
</evidence>
<gene>
    <name evidence="2" type="ORF">SERLA73DRAFT_148905</name>
</gene>
<sequence length="279" mass="30803">MPQDTPTVQPKKPSQPHQPLACMSTIKKNTAQKKLGQRRDVGGRGASCTKSEQADAAKILTPPNKRPQMATEEEELEMEMDEEGLPLYWVSNEEDHDDVIQFCAHCQNGGHIFSCGLCGQVICYNCIEVPTDKASTAAIASSSFICPHCIEGKWAGDKGKHTSQPYYESLVFYHLDAHNNPVKPAVQKFVKIKTFSVFTQGLQNLHCPLFIIHFALKGLSPQGSAAHGLHLDITPQLCDKDLVWDPNLWFYECRGIHCCSPAAYSPLPPGQGIFPHCSS</sequence>
<accession>F8PGM1</accession>
<dbReference type="HOGENOM" id="CLU_998063_0_0_1"/>
<evidence type="ECO:0000313" key="3">
    <source>
        <dbReference type="Proteomes" id="UP000008063"/>
    </source>
</evidence>
<dbReference type="EMBL" id="GL945474">
    <property type="protein sequence ID" value="EGO04365.1"/>
    <property type="molecule type" value="Genomic_DNA"/>
</dbReference>
<proteinExistence type="predicted"/>
<keyword evidence="3" id="KW-1185">Reference proteome</keyword>
<dbReference type="AlphaFoldDB" id="F8PGM1"/>
<dbReference type="InParanoid" id="F8PGM1"/>
<dbReference type="InterPro" id="IPR013083">
    <property type="entry name" value="Znf_RING/FYVE/PHD"/>
</dbReference>
<feature type="region of interest" description="Disordered" evidence="1">
    <location>
        <begin position="26"/>
        <end position="71"/>
    </location>
</feature>
<organism evidence="3">
    <name type="scientific">Serpula lacrymans var. lacrymans (strain S7.3)</name>
    <name type="common">Dry rot fungus</name>
    <dbReference type="NCBI Taxonomy" id="936435"/>
    <lineage>
        <taxon>Eukaryota</taxon>
        <taxon>Fungi</taxon>
        <taxon>Dikarya</taxon>
        <taxon>Basidiomycota</taxon>
        <taxon>Agaricomycotina</taxon>
        <taxon>Agaricomycetes</taxon>
        <taxon>Agaricomycetidae</taxon>
        <taxon>Boletales</taxon>
        <taxon>Coniophorineae</taxon>
        <taxon>Serpulaceae</taxon>
        <taxon>Serpula</taxon>
    </lineage>
</organism>
<dbReference type="Proteomes" id="UP000008063">
    <property type="component" value="Unassembled WGS sequence"/>
</dbReference>
<name>F8PGM1_SERL3</name>
<evidence type="ECO:0000313" key="2">
    <source>
        <dbReference type="EMBL" id="EGO04365.1"/>
    </source>
</evidence>
<reference evidence="3" key="1">
    <citation type="journal article" date="2011" name="Science">
        <title>The plant cell wall-decomposing machinery underlies the functional diversity of forest fungi.</title>
        <authorList>
            <person name="Eastwood D.C."/>
            <person name="Floudas D."/>
            <person name="Binder M."/>
            <person name="Majcherczyk A."/>
            <person name="Schneider P."/>
            <person name="Aerts A."/>
            <person name="Asiegbu F.O."/>
            <person name="Baker S.E."/>
            <person name="Barry K."/>
            <person name="Bendiksby M."/>
            <person name="Blumentritt M."/>
            <person name="Coutinho P.M."/>
            <person name="Cullen D."/>
            <person name="de Vries R.P."/>
            <person name="Gathman A."/>
            <person name="Goodell B."/>
            <person name="Henrissat B."/>
            <person name="Ihrmark K."/>
            <person name="Kauserud H."/>
            <person name="Kohler A."/>
            <person name="LaButti K."/>
            <person name="Lapidus A."/>
            <person name="Lavin J.L."/>
            <person name="Lee Y.-H."/>
            <person name="Lindquist E."/>
            <person name="Lilly W."/>
            <person name="Lucas S."/>
            <person name="Morin E."/>
            <person name="Murat C."/>
            <person name="Oguiza J.A."/>
            <person name="Park J."/>
            <person name="Pisabarro A.G."/>
            <person name="Riley R."/>
            <person name="Rosling A."/>
            <person name="Salamov A."/>
            <person name="Schmidt O."/>
            <person name="Schmutz J."/>
            <person name="Skrede I."/>
            <person name="Stenlid J."/>
            <person name="Wiebenga A."/>
            <person name="Xie X."/>
            <person name="Kuees U."/>
            <person name="Hibbett D.S."/>
            <person name="Hoffmeister D."/>
            <person name="Hoegberg N."/>
            <person name="Martin F."/>
            <person name="Grigoriev I.V."/>
            <person name="Watkinson S.C."/>
        </authorList>
    </citation>
    <scope>NUCLEOTIDE SEQUENCE [LARGE SCALE GENOMIC DNA]</scope>
    <source>
        <strain evidence="3">strain S7.3</strain>
    </source>
</reference>
<protein>
    <submittedName>
        <fullName evidence="2">Uncharacterized protein</fullName>
    </submittedName>
</protein>